<proteinExistence type="predicted"/>
<reference evidence="1 2" key="1">
    <citation type="submission" date="2020-02" db="EMBL/GenBank/DDBJ databases">
        <authorList>
            <person name="Ferguson B K."/>
        </authorList>
    </citation>
    <scope>NUCLEOTIDE SEQUENCE [LARGE SCALE GENOMIC DNA]</scope>
</reference>
<keyword evidence="2" id="KW-1185">Reference proteome</keyword>
<organism evidence="1 2">
    <name type="scientific">Trichogramma brassicae</name>
    <dbReference type="NCBI Taxonomy" id="86971"/>
    <lineage>
        <taxon>Eukaryota</taxon>
        <taxon>Metazoa</taxon>
        <taxon>Ecdysozoa</taxon>
        <taxon>Arthropoda</taxon>
        <taxon>Hexapoda</taxon>
        <taxon>Insecta</taxon>
        <taxon>Pterygota</taxon>
        <taxon>Neoptera</taxon>
        <taxon>Endopterygota</taxon>
        <taxon>Hymenoptera</taxon>
        <taxon>Apocrita</taxon>
        <taxon>Proctotrupomorpha</taxon>
        <taxon>Chalcidoidea</taxon>
        <taxon>Trichogrammatidae</taxon>
        <taxon>Trichogramma</taxon>
    </lineage>
</organism>
<name>A0A6H5IR38_9HYME</name>
<dbReference type="AlphaFoldDB" id="A0A6H5IR38"/>
<evidence type="ECO:0000313" key="2">
    <source>
        <dbReference type="Proteomes" id="UP000479190"/>
    </source>
</evidence>
<sequence length="129" mass="14474">MVEEMAKLVEEHVSKLVVKLPSKLVEEHMSKLKAELQACPTLLSMTIPMLAVAKHLWQIEYDLNSAIAQVRGALQDLSLDMADHKSEALLITSRKKMETITITVGDCSIRSSPCIRYLGLHVDSKLRFD</sequence>
<dbReference type="EMBL" id="CADCXV010000889">
    <property type="protein sequence ID" value="CAB0038074.1"/>
    <property type="molecule type" value="Genomic_DNA"/>
</dbReference>
<protein>
    <submittedName>
        <fullName evidence="1">Uncharacterized protein</fullName>
    </submittedName>
</protein>
<dbReference type="OrthoDB" id="6780114at2759"/>
<dbReference type="Proteomes" id="UP000479190">
    <property type="component" value="Unassembled WGS sequence"/>
</dbReference>
<gene>
    <name evidence="1" type="ORF">TBRA_LOCUS9868</name>
</gene>
<evidence type="ECO:0000313" key="1">
    <source>
        <dbReference type="EMBL" id="CAB0038074.1"/>
    </source>
</evidence>
<accession>A0A6H5IR38</accession>